<dbReference type="GO" id="GO:0016705">
    <property type="term" value="F:oxidoreductase activity, acting on paired donors, with incorporation or reduction of molecular oxygen"/>
    <property type="evidence" value="ECO:0007669"/>
    <property type="project" value="InterPro"/>
</dbReference>
<dbReference type="NCBIfam" id="TIGR03860">
    <property type="entry name" value="FMN_nitrolo"/>
    <property type="match status" value="1"/>
</dbReference>
<name>A0A8J7G4G7_9BACL</name>
<feature type="domain" description="Luciferase-like" evidence="7">
    <location>
        <begin position="27"/>
        <end position="390"/>
    </location>
</feature>
<comment type="caution">
    <text evidence="8">The sequence shown here is derived from an EMBL/GenBank/DDBJ whole genome shotgun (WGS) entry which is preliminary data.</text>
</comment>
<keyword evidence="2 6" id="KW-0288">FMN</keyword>
<sequence>MTKKQIHLNGFAQHTVSPHAIGLWKHPDHQGSTHASTDYWVKLAQTLEKGKFDALFLADVTGVYDVYEGSNRAALEQAVQFPAHDPFLIISAMAHATERLGFALTGSATYIPPYKLARQYSTLDHLTNGRIGWNIVTSYLESEAINLGLDGMIPHDERYDRAEEYLDVVYKLWEKSWEEGALLNDPEANKYIDSTKVHPINHEGKYFKVPGVHLVEPSLQRTPVLFQAGASDRGTSFAAKHAEGIFTNTQNQKNATAELREFIRQLEPKLQKYGRTRQDVKIIPAVVTVVGGTEEEAQKKFQELRSYVDYDGAAALLSGHSGIDFSKFDPDSYVENIETNAIQSRLNNYTSTDPNHKWTIREAIQYHGFSLGSEVIVGTPEQIAARLEEISVEGDADGFNIRQTVNPSTLEDFVETVVPELQKRGIYRTDYEGETLREHYYGKGQQRLQNNHYGHSVQLEKEALV</sequence>
<dbReference type="InterPro" id="IPR051260">
    <property type="entry name" value="Diverse_substr_monoxygenases"/>
</dbReference>
<feature type="binding site" evidence="6">
    <location>
        <position position="231"/>
    </location>
    <ligand>
        <name>FMN</name>
        <dbReference type="ChEBI" id="CHEBI:58210"/>
    </ligand>
</feature>
<evidence type="ECO:0000256" key="4">
    <source>
        <dbReference type="ARBA" id="ARBA00023033"/>
    </source>
</evidence>
<evidence type="ECO:0000313" key="8">
    <source>
        <dbReference type="EMBL" id="MBF4501212.1"/>
    </source>
</evidence>
<evidence type="ECO:0000313" key="9">
    <source>
        <dbReference type="Proteomes" id="UP000622653"/>
    </source>
</evidence>
<evidence type="ECO:0000256" key="6">
    <source>
        <dbReference type="PIRSR" id="PIRSR000337-1"/>
    </source>
</evidence>
<proteinExistence type="inferred from homology"/>
<dbReference type="PANTHER" id="PTHR30011:SF16">
    <property type="entry name" value="C2H2 FINGER DOMAIN TRANSCRIPTION FACTOR (EUROFUNG)-RELATED"/>
    <property type="match status" value="1"/>
</dbReference>
<dbReference type="RefSeq" id="WP_194562700.1">
    <property type="nucleotide sequence ID" value="NZ_JADKPV010000003.1"/>
</dbReference>
<dbReference type="GO" id="GO:0004497">
    <property type="term" value="F:monooxygenase activity"/>
    <property type="evidence" value="ECO:0007669"/>
    <property type="project" value="UniProtKB-KW"/>
</dbReference>
<feature type="binding site" evidence="6">
    <location>
        <position position="105"/>
    </location>
    <ligand>
        <name>FMN</name>
        <dbReference type="ChEBI" id="CHEBI:58210"/>
    </ligand>
</feature>
<dbReference type="CDD" id="cd01095">
    <property type="entry name" value="Nitrilotriacetate_monoxgenase"/>
    <property type="match status" value="1"/>
</dbReference>
<accession>A0A8J7G4G7</accession>
<evidence type="ECO:0000256" key="5">
    <source>
        <dbReference type="ARBA" id="ARBA00033748"/>
    </source>
</evidence>
<dbReference type="InterPro" id="IPR036661">
    <property type="entry name" value="Luciferase-like_sf"/>
</dbReference>
<keyword evidence="1 6" id="KW-0285">Flavoprotein</keyword>
<evidence type="ECO:0000256" key="1">
    <source>
        <dbReference type="ARBA" id="ARBA00022630"/>
    </source>
</evidence>
<feature type="binding site" evidence="6">
    <location>
        <position position="155"/>
    </location>
    <ligand>
        <name>FMN</name>
        <dbReference type="ChEBI" id="CHEBI:58210"/>
    </ligand>
</feature>
<dbReference type="InterPro" id="IPR011251">
    <property type="entry name" value="Luciferase-like_dom"/>
</dbReference>
<evidence type="ECO:0000256" key="3">
    <source>
        <dbReference type="ARBA" id="ARBA00023002"/>
    </source>
</evidence>
<dbReference type="Proteomes" id="UP000622653">
    <property type="component" value="Unassembled WGS sequence"/>
</dbReference>
<keyword evidence="9" id="KW-1185">Reference proteome</keyword>
<comment type="similarity">
    <text evidence="5">Belongs to the NtaA/SnaA/DszA monooxygenase family.</text>
</comment>
<organism evidence="8 9">
    <name type="scientific">Savagea serpentis</name>
    <dbReference type="NCBI Taxonomy" id="2785297"/>
    <lineage>
        <taxon>Bacteria</taxon>
        <taxon>Bacillati</taxon>
        <taxon>Bacillota</taxon>
        <taxon>Bacilli</taxon>
        <taxon>Bacillales</taxon>
        <taxon>Caryophanaceae</taxon>
        <taxon>Savagea</taxon>
    </lineage>
</organism>
<keyword evidence="3" id="KW-0560">Oxidoreductase</keyword>
<dbReference type="InterPro" id="IPR016215">
    <property type="entry name" value="NTA_MOA"/>
</dbReference>
<gene>
    <name evidence="8" type="ORF">IRY55_07545</name>
</gene>
<feature type="binding site" evidence="6">
    <location>
        <position position="59"/>
    </location>
    <ligand>
        <name>FMN</name>
        <dbReference type="ChEBI" id="CHEBI:58210"/>
    </ligand>
</feature>
<keyword evidence="4" id="KW-0503">Monooxygenase</keyword>
<dbReference type="PANTHER" id="PTHR30011">
    <property type="entry name" value="ALKANESULFONATE MONOOXYGENASE-RELATED"/>
    <property type="match status" value="1"/>
</dbReference>
<dbReference type="AlphaFoldDB" id="A0A8J7G4G7"/>
<feature type="binding site" evidence="6">
    <location>
        <position position="159"/>
    </location>
    <ligand>
        <name>FMN</name>
        <dbReference type="ChEBI" id="CHEBI:58210"/>
    </ligand>
</feature>
<dbReference type="EMBL" id="JADKPV010000003">
    <property type="protein sequence ID" value="MBF4501212.1"/>
    <property type="molecule type" value="Genomic_DNA"/>
</dbReference>
<reference evidence="8" key="1">
    <citation type="submission" date="2020-11" db="EMBL/GenBank/DDBJ databases">
        <title>Multidrug resistant novel bacterium Savagea serpentis sp. nov., isolated from the scats of a vine snake (Ahaetulla nasuta).</title>
        <authorList>
            <person name="Venkata Ramana V."/>
            <person name="Vikas Patil S."/>
            <person name="Yogita Lugani V."/>
        </authorList>
    </citation>
    <scope>NUCLEOTIDE SEQUENCE</scope>
    <source>
        <strain evidence="8">SN6</strain>
    </source>
</reference>
<dbReference type="Gene3D" id="3.20.20.30">
    <property type="entry name" value="Luciferase-like domain"/>
    <property type="match status" value="1"/>
</dbReference>
<evidence type="ECO:0000256" key="2">
    <source>
        <dbReference type="ARBA" id="ARBA00022643"/>
    </source>
</evidence>
<dbReference type="PIRSF" id="PIRSF000337">
    <property type="entry name" value="NTA_MOA"/>
    <property type="match status" value="1"/>
</dbReference>
<protein>
    <submittedName>
        <fullName evidence="8">LLM class flavin-dependent oxidoreductase</fullName>
    </submittedName>
</protein>
<evidence type="ECO:0000259" key="7">
    <source>
        <dbReference type="Pfam" id="PF00296"/>
    </source>
</evidence>
<dbReference type="SUPFAM" id="SSF51679">
    <property type="entry name" value="Bacterial luciferase-like"/>
    <property type="match status" value="1"/>
</dbReference>
<dbReference type="Pfam" id="PF00296">
    <property type="entry name" value="Bac_luciferase"/>
    <property type="match status" value="1"/>
</dbReference>